<sequence length="183" mass="20297">MNWIATAKRTKAGLESINEWSGRCVAWLTLGMVITTFSVVLLRYLFDIGWIAMQESITYMHALVFLIGAGYTLRHNGHVRVDIFYRKMGERSRSWVDLLGTLLLLLPLSGFILWYSWEYVTASWSLLEGSRGAGGIPATYLLKSAILIMGLLLIVEGAAKILHCLLVLAGADEESDSEGEGVL</sequence>
<reference evidence="11 12" key="1">
    <citation type="submission" date="2016-11" db="EMBL/GenBank/DDBJ databases">
        <title>Mixed transmission modes and dynamic genome evolution in an obligate animal-bacterial symbiosis.</title>
        <authorList>
            <person name="Russell S.L."/>
            <person name="Corbett-Detig R.B."/>
            <person name="Cavanaugh C.M."/>
        </authorList>
    </citation>
    <scope>NUCLEOTIDE SEQUENCE [LARGE SCALE GENOMIC DNA]</scope>
    <source>
        <strain evidence="11">Sveles-Q1</strain>
    </source>
</reference>
<dbReference type="InterPro" id="IPR007387">
    <property type="entry name" value="TRAP_DctQ"/>
</dbReference>
<evidence type="ECO:0000256" key="2">
    <source>
        <dbReference type="ARBA" id="ARBA00022448"/>
    </source>
</evidence>
<organism evidence="11 12">
    <name type="scientific">Solemya pervernicosa gill symbiont</name>
    <dbReference type="NCBI Taxonomy" id="642797"/>
    <lineage>
        <taxon>Bacteria</taxon>
        <taxon>Pseudomonadati</taxon>
        <taxon>Pseudomonadota</taxon>
        <taxon>Gammaproteobacteria</taxon>
        <taxon>sulfur-oxidizing symbionts</taxon>
    </lineage>
</organism>
<evidence type="ECO:0000256" key="9">
    <source>
        <dbReference type="RuleBase" id="RU369079"/>
    </source>
</evidence>
<keyword evidence="12" id="KW-1185">Reference proteome</keyword>
<dbReference type="EMBL" id="MPRL01000035">
    <property type="protein sequence ID" value="OOZ40026.1"/>
    <property type="molecule type" value="Genomic_DNA"/>
</dbReference>
<evidence type="ECO:0000313" key="11">
    <source>
        <dbReference type="EMBL" id="OOZ40026.1"/>
    </source>
</evidence>
<dbReference type="Proteomes" id="UP000191110">
    <property type="component" value="Unassembled WGS sequence"/>
</dbReference>
<evidence type="ECO:0000256" key="7">
    <source>
        <dbReference type="ARBA" id="ARBA00023136"/>
    </source>
</evidence>
<dbReference type="PANTHER" id="PTHR35011">
    <property type="entry name" value="2,3-DIKETO-L-GULONATE TRAP TRANSPORTER SMALL PERMEASE PROTEIN YIAM"/>
    <property type="match status" value="1"/>
</dbReference>
<dbReference type="InterPro" id="IPR055348">
    <property type="entry name" value="DctQ"/>
</dbReference>
<dbReference type="GO" id="GO:0022857">
    <property type="term" value="F:transmembrane transporter activity"/>
    <property type="evidence" value="ECO:0007669"/>
    <property type="project" value="UniProtKB-UniRule"/>
</dbReference>
<dbReference type="GO" id="GO:0005886">
    <property type="term" value="C:plasma membrane"/>
    <property type="evidence" value="ECO:0007669"/>
    <property type="project" value="UniProtKB-SubCell"/>
</dbReference>
<dbReference type="RefSeq" id="WP_236725687.1">
    <property type="nucleotide sequence ID" value="NZ_MPRL01000035.1"/>
</dbReference>
<evidence type="ECO:0000256" key="5">
    <source>
        <dbReference type="ARBA" id="ARBA00022692"/>
    </source>
</evidence>
<feature type="domain" description="Tripartite ATP-independent periplasmic transporters DctQ component" evidence="10">
    <location>
        <begin position="32"/>
        <end position="163"/>
    </location>
</feature>
<keyword evidence="5 9" id="KW-0812">Transmembrane</keyword>
<protein>
    <recommendedName>
        <fullName evidence="9">TRAP transporter small permease protein</fullName>
    </recommendedName>
</protein>
<keyword evidence="6 9" id="KW-1133">Transmembrane helix</keyword>
<name>A0A1T2L521_9GAMM</name>
<feature type="transmembrane region" description="Helical" evidence="9">
    <location>
        <begin position="95"/>
        <end position="117"/>
    </location>
</feature>
<dbReference type="AlphaFoldDB" id="A0A1T2L521"/>
<keyword evidence="4 9" id="KW-0997">Cell inner membrane</keyword>
<evidence type="ECO:0000256" key="6">
    <source>
        <dbReference type="ARBA" id="ARBA00022989"/>
    </source>
</evidence>
<evidence type="ECO:0000256" key="8">
    <source>
        <dbReference type="ARBA" id="ARBA00038436"/>
    </source>
</evidence>
<evidence type="ECO:0000313" key="12">
    <source>
        <dbReference type="Proteomes" id="UP000191110"/>
    </source>
</evidence>
<comment type="subcellular location">
    <subcellularLocation>
        <location evidence="1 9">Cell inner membrane</location>
        <topology evidence="1 9">Multi-pass membrane protein</topology>
    </subcellularLocation>
</comment>
<feature type="transmembrane region" description="Helical" evidence="9">
    <location>
        <begin position="137"/>
        <end position="155"/>
    </location>
</feature>
<keyword evidence="7 9" id="KW-0472">Membrane</keyword>
<comment type="function">
    <text evidence="9">Part of the tripartite ATP-independent periplasmic (TRAP) transport system.</text>
</comment>
<comment type="caution">
    <text evidence="11">The sequence shown here is derived from an EMBL/GenBank/DDBJ whole genome shotgun (WGS) entry which is preliminary data.</text>
</comment>
<evidence type="ECO:0000256" key="4">
    <source>
        <dbReference type="ARBA" id="ARBA00022519"/>
    </source>
</evidence>
<dbReference type="Pfam" id="PF04290">
    <property type="entry name" value="DctQ"/>
    <property type="match status" value="1"/>
</dbReference>
<gene>
    <name evidence="11" type="ORF">BOW53_09320</name>
</gene>
<evidence type="ECO:0000256" key="1">
    <source>
        <dbReference type="ARBA" id="ARBA00004429"/>
    </source>
</evidence>
<keyword evidence="2 9" id="KW-0813">Transport</keyword>
<evidence type="ECO:0000256" key="3">
    <source>
        <dbReference type="ARBA" id="ARBA00022475"/>
    </source>
</evidence>
<evidence type="ECO:0000259" key="10">
    <source>
        <dbReference type="Pfam" id="PF04290"/>
    </source>
</evidence>
<keyword evidence="3" id="KW-1003">Cell membrane</keyword>
<proteinExistence type="inferred from homology"/>
<dbReference type="PANTHER" id="PTHR35011:SF4">
    <property type="entry name" value="SLL1102 PROTEIN"/>
    <property type="match status" value="1"/>
</dbReference>
<feature type="transmembrane region" description="Helical" evidence="9">
    <location>
        <begin position="57"/>
        <end position="74"/>
    </location>
</feature>
<comment type="similarity">
    <text evidence="8 9">Belongs to the TRAP transporter small permease family.</text>
</comment>
<feature type="transmembrane region" description="Helical" evidence="9">
    <location>
        <begin position="24"/>
        <end position="45"/>
    </location>
</feature>
<accession>A0A1T2L521</accession>
<comment type="subunit">
    <text evidence="9">The complex comprises the extracytoplasmic solute receptor protein and the two transmembrane proteins.</text>
</comment>